<dbReference type="Pfam" id="PF01408">
    <property type="entry name" value="GFO_IDH_MocA"/>
    <property type="match status" value="1"/>
</dbReference>
<organism evidence="3 4">
    <name type="scientific">Stachybotrys elegans</name>
    <dbReference type="NCBI Taxonomy" id="80388"/>
    <lineage>
        <taxon>Eukaryota</taxon>
        <taxon>Fungi</taxon>
        <taxon>Dikarya</taxon>
        <taxon>Ascomycota</taxon>
        <taxon>Pezizomycotina</taxon>
        <taxon>Sordariomycetes</taxon>
        <taxon>Hypocreomycetidae</taxon>
        <taxon>Hypocreales</taxon>
        <taxon>Stachybotryaceae</taxon>
        <taxon>Stachybotrys</taxon>
    </lineage>
</organism>
<gene>
    <name evidence="3" type="ORF">B0I35DRAFT_360185</name>
</gene>
<comment type="caution">
    <text evidence="3">The sequence shown here is derived from an EMBL/GenBank/DDBJ whole genome shotgun (WGS) entry which is preliminary data.</text>
</comment>
<evidence type="ECO:0000313" key="4">
    <source>
        <dbReference type="Proteomes" id="UP000813444"/>
    </source>
</evidence>
<dbReference type="InterPro" id="IPR000683">
    <property type="entry name" value="Gfo/Idh/MocA-like_OxRdtase_N"/>
</dbReference>
<dbReference type="PANTHER" id="PTHR43708">
    <property type="entry name" value="CONSERVED EXPRESSED OXIDOREDUCTASE (EUROFUNG)"/>
    <property type="match status" value="1"/>
</dbReference>
<dbReference type="OrthoDB" id="64915at2759"/>
<evidence type="ECO:0000259" key="1">
    <source>
        <dbReference type="Pfam" id="PF01408"/>
    </source>
</evidence>
<sequence length="376" mass="39885">MSPTRVALVGLGPVSSPIYKPGEWGTRHLAAILASPQYELVAVCNSSVESSQRSIDAHKLSSSVKAYGSTEDLARNPDVDLVAIAVNIDKHYDLAKPVILAKKDVLLEFPATPSAAQTAELAALAKDNGVKLVISSQGRAEPAVRKLKELVEAKEIGRVVYSSFSGHIPIDVSKGWPSSLKAFLQIDGSISRVNINLSHTLDAFVHVLGGFSTVQSVFNIGQRTTNLLNATFTEVVEPNFQPTAPDTMLAQGALTNGGAANLSLRASEAAADGVGLRWVISGTEGELVYTGGAGFIQMGMADAKITLRKFGGEAQEVDFSRKEGEHAAGLDPMSLSLLRLYDAIAAGDVDGYSDIEQSLKTAQLLDEIKEKAIWAN</sequence>
<dbReference type="Pfam" id="PF22685">
    <property type="entry name" value="Gal80p_C-like"/>
    <property type="match status" value="1"/>
</dbReference>
<evidence type="ECO:0000313" key="3">
    <source>
        <dbReference type="EMBL" id="KAH7309154.1"/>
    </source>
</evidence>
<feature type="domain" description="Gal80p-like C-terminal" evidence="2">
    <location>
        <begin position="142"/>
        <end position="291"/>
    </location>
</feature>
<accession>A0A8K0SMZ9</accession>
<name>A0A8K0SMZ9_9HYPO</name>
<dbReference type="AlphaFoldDB" id="A0A8K0SMZ9"/>
<dbReference type="SUPFAM" id="SSF55347">
    <property type="entry name" value="Glyceraldehyde-3-phosphate dehydrogenase-like, C-terminal domain"/>
    <property type="match status" value="1"/>
</dbReference>
<dbReference type="Gene3D" id="3.30.360.10">
    <property type="entry name" value="Dihydrodipicolinate Reductase, domain 2"/>
    <property type="match status" value="1"/>
</dbReference>
<dbReference type="InterPro" id="IPR036291">
    <property type="entry name" value="NAD(P)-bd_dom_sf"/>
</dbReference>
<dbReference type="InterPro" id="IPR055080">
    <property type="entry name" value="Gal80p-like_C"/>
</dbReference>
<evidence type="ECO:0000259" key="2">
    <source>
        <dbReference type="Pfam" id="PF22685"/>
    </source>
</evidence>
<reference evidence="3" key="1">
    <citation type="journal article" date="2021" name="Nat. Commun.">
        <title>Genetic determinants of endophytism in the Arabidopsis root mycobiome.</title>
        <authorList>
            <person name="Mesny F."/>
            <person name="Miyauchi S."/>
            <person name="Thiergart T."/>
            <person name="Pickel B."/>
            <person name="Atanasova L."/>
            <person name="Karlsson M."/>
            <person name="Huettel B."/>
            <person name="Barry K.W."/>
            <person name="Haridas S."/>
            <person name="Chen C."/>
            <person name="Bauer D."/>
            <person name="Andreopoulos W."/>
            <person name="Pangilinan J."/>
            <person name="LaButti K."/>
            <person name="Riley R."/>
            <person name="Lipzen A."/>
            <person name="Clum A."/>
            <person name="Drula E."/>
            <person name="Henrissat B."/>
            <person name="Kohler A."/>
            <person name="Grigoriev I.V."/>
            <person name="Martin F.M."/>
            <person name="Hacquard S."/>
        </authorList>
    </citation>
    <scope>NUCLEOTIDE SEQUENCE</scope>
    <source>
        <strain evidence="3">MPI-CAGE-CH-0235</strain>
    </source>
</reference>
<proteinExistence type="predicted"/>
<dbReference type="EMBL" id="JAGPNK010000014">
    <property type="protein sequence ID" value="KAH7309154.1"/>
    <property type="molecule type" value="Genomic_DNA"/>
</dbReference>
<dbReference type="GO" id="GO:0000166">
    <property type="term" value="F:nucleotide binding"/>
    <property type="evidence" value="ECO:0007669"/>
    <property type="project" value="InterPro"/>
</dbReference>
<dbReference type="PANTHER" id="PTHR43708:SF1">
    <property type="entry name" value="GALACTOSE_LACTOSE METABOLISM REGULATORY PROTEIN GAL80"/>
    <property type="match status" value="1"/>
</dbReference>
<dbReference type="SUPFAM" id="SSF51735">
    <property type="entry name" value="NAD(P)-binding Rossmann-fold domains"/>
    <property type="match status" value="1"/>
</dbReference>
<dbReference type="Proteomes" id="UP000813444">
    <property type="component" value="Unassembled WGS sequence"/>
</dbReference>
<keyword evidence="4" id="KW-1185">Reference proteome</keyword>
<dbReference type="Gene3D" id="3.40.50.720">
    <property type="entry name" value="NAD(P)-binding Rossmann-like Domain"/>
    <property type="match status" value="1"/>
</dbReference>
<protein>
    <submittedName>
        <fullName evidence="3">Oxidoreductase</fullName>
    </submittedName>
</protein>
<feature type="domain" description="Gfo/Idh/MocA-like oxidoreductase N-terminal" evidence="1">
    <location>
        <begin position="22"/>
        <end position="133"/>
    </location>
</feature>
<dbReference type="InterPro" id="IPR051317">
    <property type="entry name" value="Gfo/Idh/MocA_oxidoreduct"/>
</dbReference>